<comment type="caution">
    <text evidence="2">The sequence shown here is derived from an EMBL/GenBank/DDBJ whole genome shotgun (WGS) entry which is preliminary data.</text>
</comment>
<keyword evidence="3" id="KW-1185">Reference proteome</keyword>
<feature type="transmembrane region" description="Helical" evidence="1">
    <location>
        <begin position="6"/>
        <end position="25"/>
    </location>
</feature>
<accession>B7CDW8</accession>
<protein>
    <submittedName>
        <fullName evidence="2">Putative membrane protein</fullName>
    </submittedName>
</protein>
<sequence>MANMAASVISYFVFFACFGLSFYAISSIQFEKICSVKNPKKVQILMFLLSLCLAYVSSQAILQLTIYNGFA</sequence>
<dbReference type="eggNOG" id="ENOG50332ZE">
    <property type="taxonomic scope" value="Bacteria"/>
</dbReference>
<proteinExistence type="predicted"/>
<evidence type="ECO:0000313" key="2">
    <source>
        <dbReference type="EMBL" id="EEC89056.1"/>
    </source>
</evidence>
<dbReference type="STRING" id="518637.EUBIFOR_02403"/>
<evidence type="ECO:0000313" key="3">
    <source>
        <dbReference type="Proteomes" id="UP000004315"/>
    </source>
</evidence>
<organism evidence="2 3">
    <name type="scientific">Holdemanella biformis DSM 3989</name>
    <dbReference type="NCBI Taxonomy" id="518637"/>
    <lineage>
        <taxon>Bacteria</taxon>
        <taxon>Bacillati</taxon>
        <taxon>Bacillota</taxon>
        <taxon>Erysipelotrichia</taxon>
        <taxon>Erysipelotrichales</taxon>
        <taxon>Erysipelotrichaceae</taxon>
        <taxon>Holdemanella</taxon>
    </lineage>
</organism>
<name>B7CDW8_9FIRM</name>
<keyword evidence="1" id="KW-1133">Transmembrane helix</keyword>
<dbReference type="InterPro" id="IPR009526">
    <property type="entry name" value="DUF1146"/>
</dbReference>
<dbReference type="AlphaFoldDB" id="B7CDW8"/>
<keyword evidence="1" id="KW-0812">Transmembrane</keyword>
<gene>
    <name evidence="2" type="ORF">EUBIFOR_02403</name>
</gene>
<keyword evidence="1" id="KW-0472">Membrane</keyword>
<dbReference type="Proteomes" id="UP000004315">
    <property type="component" value="Unassembled WGS sequence"/>
</dbReference>
<dbReference type="EMBL" id="ABYT01000127">
    <property type="protein sequence ID" value="EEC89056.1"/>
    <property type="molecule type" value="Genomic_DNA"/>
</dbReference>
<dbReference type="HOGENOM" id="CLU_177085_3_1_9"/>
<dbReference type="Pfam" id="PF06612">
    <property type="entry name" value="DUF1146"/>
    <property type="match status" value="1"/>
</dbReference>
<feature type="transmembrane region" description="Helical" evidence="1">
    <location>
        <begin position="45"/>
        <end position="66"/>
    </location>
</feature>
<reference evidence="2 3" key="1">
    <citation type="submission" date="2008-11" db="EMBL/GenBank/DDBJ databases">
        <title>Draft genome sequence of Eubacterium biforme (DSM 3989).</title>
        <authorList>
            <person name="Sudarsanam P."/>
            <person name="Ley R."/>
            <person name="Guruge J."/>
            <person name="Turnbaugh P.J."/>
            <person name="Mahowald M."/>
            <person name="Liep D."/>
            <person name="Gordon J."/>
        </authorList>
    </citation>
    <scope>NUCLEOTIDE SEQUENCE [LARGE SCALE GENOMIC DNA]</scope>
    <source>
        <strain evidence="2 3">DSM 3989</strain>
    </source>
</reference>
<evidence type="ECO:0000256" key="1">
    <source>
        <dbReference type="SAM" id="Phobius"/>
    </source>
</evidence>